<dbReference type="CDD" id="cd03884">
    <property type="entry name" value="M20_bAS"/>
    <property type="match status" value="1"/>
</dbReference>
<dbReference type="NCBIfam" id="NF006771">
    <property type="entry name" value="PRK09290.1-5"/>
    <property type="match status" value="1"/>
</dbReference>
<name>A0A0M6ZWK5_9HYPH</name>
<accession>A0A0M6ZWK5</accession>
<reference evidence="6" key="1">
    <citation type="submission" date="2015-07" db="EMBL/GenBank/DDBJ databases">
        <authorList>
            <person name="Rodrigo-Torres Lidia"/>
            <person name="Arahal R.David."/>
        </authorList>
    </citation>
    <scope>NUCLEOTIDE SEQUENCE [LARGE SCALE GENOMIC DNA]</scope>
    <source>
        <strain evidence="6">CECT 5096</strain>
    </source>
</reference>
<evidence type="ECO:0000313" key="5">
    <source>
        <dbReference type="EMBL" id="CTQ66582.1"/>
    </source>
</evidence>
<feature type="binding site" evidence="3">
    <location>
        <position position="84"/>
    </location>
    <ligand>
        <name>Zn(2+)</name>
        <dbReference type="ChEBI" id="CHEBI:29105"/>
        <label>1</label>
    </ligand>
</feature>
<keyword evidence="3" id="KW-0479">Metal-binding</keyword>
<sequence length="413" mass="44141">MPHQGPSIRPDRLKTLLDGVNRFGFDVETGGFNRPGFSDEDLACRAWFGDEMRKDGLRVWSDGAGNLFGRYGPDDGPCILAGSHLDTVPNGGAFDGSLGVCVALECVRTLKDAGFEPATAIEVLATSEEEGRFGGMLGSQAIAGLATADWIARARDADGVRLVDAMTLQGLDPRAILSAARPAGTIRAFLELHIEQGPVLEQDQVSVGISDQVSGVCYLEYTFNGIANHSGTTPMSMRSDAFAGLAELAHQIPQIIKQAGTDQTRITIGHVVLEPNQPHTIPGKAHFSVILRDTSESVMGMLRDMVHDRALDVARKSGLSLKSAERSWLPPVQLDADLANRLETLAGNMGLATKRMPSGAGHDAQTMQSICPSGLIFVPSRNGISHSPGEHSDWVDIERGANLFLQALIELGK</sequence>
<evidence type="ECO:0000256" key="3">
    <source>
        <dbReference type="PIRSR" id="PIRSR001235-1"/>
    </source>
</evidence>
<evidence type="ECO:0000256" key="1">
    <source>
        <dbReference type="ARBA" id="ARBA00006153"/>
    </source>
</evidence>
<dbReference type="AlphaFoldDB" id="A0A0M6ZWK5"/>
<dbReference type="InterPro" id="IPR002933">
    <property type="entry name" value="Peptidase_M20"/>
</dbReference>
<dbReference type="GeneID" id="97668582"/>
<dbReference type="GO" id="GO:0050538">
    <property type="term" value="F:N-carbamoyl-L-amino-acid hydrolase activity"/>
    <property type="evidence" value="ECO:0007669"/>
    <property type="project" value="UniProtKB-EC"/>
</dbReference>
<comment type="cofactor">
    <cofactor evidence="3">
        <name>Zn(2+)</name>
        <dbReference type="ChEBI" id="CHEBI:29105"/>
    </cofactor>
    <text evidence="3">Binds 2 Zn(2+) ions per subunit.</text>
</comment>
<feature type="binding site" evidence="3">
    <location>
        <position position="193"/>
    </location>
    <ligand>
        <name>Zn(2+)</name>
        <dbReference type="ChEBI" id="CHEBI:29105"/>
        <label>1</label>
    </ligand>
</feature>
<dbReference type="Gene3D" id="3.40.630.10">
    <property type="entry name" value="Zn peptidases"/>
    <property type="match status" value="1"/>
</dbReference>
<dbReference type="PANTHER" id="PTHR32494">
    <property type="entry name" value="ALLANTOATE DEIMINASE-RELATED"/>
    <property type="match status" value="1"/>
</dbReference>
<dbReference type="InterPro" id="IPR010158">
    <property type="entry name" value="Amidase_Cbmase"/>
</dbReference>
<feature type="binding site" evidence="3">
    <location>
        <position position="130"/>
    </location>
    <ligand>
        <name>Zn(2+)</name>
        <dbReference type="ChEBI" id="CHEBI:29105"/>
        <label>2</label>
    </ligand>
</feature>
<dbReference type="SUPFAM" id="SSF55031">
    <property type="entry name" value="Bacterial exopeptidase dimerisation domain"/>
    <property type="match status" value="1"/>
</dbReference>
<dbReference type="Pfam" id="PF07687">
    <property type="entry name" value="M20_dimer"/>
    <property type="match status" value="1"/>
</dbReference>
<dbReference type="InterPro" id="IPR036264">
    <property type="entry name" value="Bact_exopeptidase_dim_dom"/>
</dbReference>
<keyword evidence="3" id="KW-0862">Zinc</keyword>
<feature type="binding site" evidence="3">
    <location>
        <position position="386"/>
    </location>
    <ligand>
        <name>Zn(2+)</name>
        <dbReference type="ChEBI" id="CHEBI:29105"/>
        <label>2</label>
    </ligand>
</feature>
<dbReference type="EC" id="3.5.1.87" evidence="5"/>
<dbReference type="EMBL" id="CXWC01000002">
    <property type="protein sequence ID" value="CTQ66582.1"/>
    <property type="molecule type" value="Genomic_DNA"/>
</dbReference>
<dbReference type="SUPFAM" id="SSF53187">
    <property type="entry name" value="Zn-dependent exopeptidases"/>
    <property type="match status" value="1"/>
</dbReference>
<feature type="binding site" evidence="3">
    <location>
        <position position="95"/>
    </location>
    <ligand>
        <name>Zn(2+)</name>
        <dbReference type="ChEBI" id="CHEBI:29105"/>
        <label>2</label>
    </ligand>
</feature>
<dbReference type="NCBIfam" id="TIGR01879">
    <property type="entry name" value="hydantase"/>
    <property type="match status" value="1"/>
</dbReference>
<dbReference type="PANTHER" id="PTHR32494:SF5">
    <property type="entry name" value="ALLANTOATE AMIDOHYDROLASE"/>
    <property type="match status" value="1"/>
</dbReference>
<dbReference type="PIRSF" id="PIRSF001235">
    <property type="entry name" value="Amidase_carbamoylase"/>
    <property type="match status" value="1"/>
</dbReference>
<proteinExistence type="inferred from homology"/>
<dbReference type="RefSeq" id="WP_055115006.1">
    <property type="nucleotide sequence ID" value="NZ_CXWA01000002.1"/>
</dbReference>
<dbReference type="OrthoDB" id="9808195at2"/>
<dbReference type="GO" id="GO:0016813">
    <property type="term" value="F:hydrolase activity, acting on carbon-nitrogen (but not peptide) bonds, in linear amidines"/>
    <property type="evidence" value="ECO:0007669"/>
    <property type="project" value="InterPro"/>
</dbReference>
<gene>
    <name evidence="5" type="primary">amaB_1</name>
    <name evidence="5" type="ORF">LA5096_01153</name>
</gene>
<feature type="domain" description="Peptidase M20 dimerisation" evidence="4">
    <location>
        <begin position="215"/>
        <end position="309"/>
    </location>
</feature>
<dbReference type="Proteomes" id="UP000049983">
    <property type="component" value="Unassembled WGS sequence"/>
</dbReference>
<dbReference type="STRING" id="311410.LA5095_02296"/>
<comment type="similarity">
    <text evidence="1">Belongs to the peptidase M20 family.</text>
</comment>
<evidence type="ECO:0000313" key="6">
    <source>
        <dbReference type="Proteomes" id="UP000049983"/>
    </source>
</evidence>
<keyword evidence="6" id="KW-1185">Reference proteome</keyword>
<dbReference type="Pfam" id="PF01546">
    <property type="entry name" value="Peptidase_M20"/>
    <property type="match status" value="1"/>
</dbReference>
<dbReference type="Gene3D" id="3.30.70.360">
    <property type="match status" value="1"/>
</dbReference>
<evidence type="ECO:0000256" key="2">
    <source>
        <dbReference type="ARBA" id="ARBA00022801"/>
    </source>
</evidence>
<protein>
    <submittedName>
        <fullName evidence="5">N-carbamoyl-L-amino acid hydrolase</fullName>
        <ecNumber evidence="5">3.5.1.87</ecNumber>
    </submittedName>
</protein>
<keyword evidence="2 5" id="KW-0378">Hydrolase</keyword>
<evidence type="ECO:0000259" key="4">
    <source>
        <dbReference type="Pfam" id="PF07687"/>
    </source>
</evidence>
<dbReference type="GO" id="GO:0046872">
    <property type="term" value="F:metal ion binding"/>
    <property type="evidence" value="ECO:0007669"/>
    <property type="project" value="UniProtKB-KW"/>
</dbReference>
<dbReference type="InterPro" id="IPR011650">
    <property type="entry name" value="Peptidase_M20_dimer"/>
</dbReference>
<feature type="binding site" evidence="3">
    <location>
        <position position="95"/>
    </location>
    <ligand>
        <name>Zn(2+)</name>
        <dbReference type="ChEBI" id="CHEBI:29105"/>
        <label>1</label>
    </ligand>
</feature>
<organism evidence="5 6">
    <name type="scientific">Roseibium album</name>
    <dbReference type="NCBI Taxonomy" id="311410"/>
    <lineage>
        <taxon>Bacteria</taxon>
        <taxon>Pseudomonadati</taxon>
        <taxon>Pseudomonadota</taxon>
        <taxon>Alphaproteobacteria</taxon>
        <taxon>Hyphomicrobiales</taxon>
        <taxon>Stappiaceae</taxon>
        <taxon>Roseibium</taxon>
    </lineage>
</organism>